<accession>A0ABN2KZM6</accession>
<comment type="caution">
    <text evidence="1">The sequence shown here is derived from an EMBL/GenBank/DDBJ whole genome shotgun (WGS) entry which is preliminary data.</text>
</comment>
<dbReference type="Proteomes" id="UP001501475">
    <property type="component" value="Unassembled WGS sequence"/>
</dbReference>
<dbReference type="InterPro" id="IPR037479">
    <property type="entry name" value="Tauto_MSAD"/>
</dbReference>
<gene>
    <name evidence="1" type="ORF">GCM10009810_30160</name>
</gene>
<dbReference type="PANTHER" id="PTHR38460">
    <property type="entry name" value="TAUTOMERASE YOLI-RELATED"/>
    <property type="match status" value="1"/>
</dbReference>
<dbReference type="PANTHER" id="PTHR38460:SF1">
    <property type="entry name" value="TAUTOMERASE YOLI-RELATED"/>
    <property type="match status" value="1"/>
</dbReference>
<proteinExistence type="predicted"/>
<keyword evidence="2" id="KW-1185">Reference proteome</keyword>
<dbReference type="InterPro" id="IPR014347">
    <property type="entry name" value="Tautomerase/MIF_sf"/>
</dbReference>
<dbReference type="EMBL" id="BAAAPN010000059">
    <property type="protein sequence ID" value="GAA1769579.1"/>
    <property type="molecule type" value="Genomic_DNA"/>
</dbReference>
<organism evidence="1 2">
    <name type="scientific">Nostocoides vanveenii</name>
    <dbReference type="NCBI Taxonomy" id="330835"/>
    <lineage>
        <taxon>Bacteria</taxon>
        <taxon>Bacillati</taxon>
        <taxon>Actinomycetota</taxon>
        <taxon>Actinomycetes</taxon>
        <taxon>Micrococcales</taxon>
        <taxon>Intrasporangiaceae</taxon>
        <taxon>Nostocoides</taxon>
    </lineage>
</organism>
<dbReference type="SUPFAM" id="SSF55331">
    <property type="entry name" value="Tautomerase/MIF"/>
    <property type="match status" value="1"/>
</dbReference>
<dbReference type="Pfam" id="PF14552">
    <property type="entry name" value="Tautomerase_2"/>
    <property type="match status" value="1"/>
</dbReference>
<evidence type="ECO:0000313" key="2">
    <source>
        <dbReference type="Proteomes" id="UP001501475"/>
    </source>
</evidence>
<dbReference type="Gene3D" id="3.30.429.10">
    <property type="entry name" value="Macrophage Migration Inhibitory Factor"/>
    <property type="match status" value="1"/>
</dbReference>
<reference evidence="1 2" key="1">
    <citation type="journal article" date="2019" name="Int. J. Syst. Evol. Microbiol.">
        <title>The Global Catalogue of Microorganisms (GCM) 10K type strain sequencing project: providing services to taxonomists for standard genome sequencing and annotation.</title>
        <authorList>
            <consortium name="The Broad Institute Genomics Platform"/>
            <consortium name="The Broad Institute Genome Sequencing Center for Infectious Disease"/>
            <person name="Wu L."/>
            <person name="Ma J."/>
        </authorList>
    </citation>
    <scope>NUCLEOTIDE SEQUENCE [LARGE SCALE GENOMIC DNA]</scope>
    <source>
        <strain evidence="1 2">JCM 15591</strain>
    </source>
</reference>
<evidence type="ECO:0008006" key="3">
    <source>
        <dbReference type="Google" id="ProtNLM"/>
    </source>
</evidence>
<evidence type="ECO:0000313" key="1">
    <source>
        <dbReference type="EMBL" id="GAA1769579.1"/>
    </source>
</evidence>
<sequence>MPPPPLPPVWQGVPMPSTLIEVRRAYTRAEEAAIIEAVHASLVAAFRIPDEDRYIRLQAYEPHRMLNGLADGEPDGDTRVTIDCFSGRSIEDKRALYREIVERLETLGIPRGLVSILLRESPPENWGISGGRPASDVDLGFDINV</sequence>
<protein>
    <recommendedName>
        <fullName evidence="3">Tautomerase family protein</fullName>
    </recommendedName>
</protein>
<name>A0ABN2KZM6_9MICO</name>